<evidence type="ECO:0000313" key="13">
    <source>
        <dbReference type="Ensembl" id="ENSJJAP00000000076.1"/>
    </source>
</evidence>
<evidence type="ECO:0000256" key="9">
    <source>
        <dbReference type="ARBA" id="ARBA00078996"/>
    </source>
</evidence>
<sequence length="256" mass="28974">CPRGRGGGEAGAPGILLRYLQEQNRPYSAQDVFRNLQREHGLGKAAVVKALEQLAQQGRIREKTYGKQKIYFADQDQFDTVSDADFHRLHAKIVALTAKVQSLQQSCRHMEITPEMQREIQELRKECACYTERLKNIKAATNHVTPEEKEKVYSERQKYCKEWRKHKRMATELCDAILEGYPKSKKQFFEEVGIETDEDYKVMLPDPGGVPGGDWGLKYPGLAALFRLASCSCSSPPSSSIVGRKVQARILGRIQG</sequence>
<dbReference type="GO" id="GO:0120230">
    <property type="term" value="F:recombinase activator activity"/>
    <property type="evidence" value="ECO:0007669"/>
    <property type="project" value="TreeGrafter"/>
</dbReference>
<comment type="subcellular location">
    <subcellularLocation>
        <location evidence="1">Nucleus</location>
    </subcellularLocation>
</comment>
<dbReference type="PANTHER" id="PTHR15938">
    <property type="entry name" value="TBP-1 INTERACTING PROTEIN"/>
    <property type="match status" value="1"/>
</dbReference>
<keyword evidence="4 10" id="KW-0175">Coiled coil</keyword>
<keyword evidence="14" id="KW-1185">Reference proteome</keyword>
<dbReference type="GO" id="GO:0000794">
    <property type="term" value="C:condensed nuclear chromosome"/>
    <property type="evidence" value="ECO:0007669"/>
    <property type="project" value="TreeGrafter"/>
</dbReference>
<dbReference type="Ensembl" id="ENSJJAT00000000101.1">
    <property type="protein sequence ID" value="ENSJJAP00000000076.1"/>
    <property type="gene ID" value="ENSJJAG00000000096.1"/>
</dbReference>
<dbReference type="Gene3D" id="1.10.10.10">
    <property type="entry name" value="Winged helix-like DNA-binding domain superfamily/Winged helix DNA-binding domain"/>
    <property type="match status" value="1"/>
</dbReference>
<dbReference type="GO" id="GO:0010774">
    <property type="term" value="P:meiotic strand invasion involved in reciprocal meiotic recombination"/>
    <property type="evidence" value="ECO:0007669"/>
    <property type="project" value="TreeGrafter"/>
</dbReference>
<dbReference type="InterPro" id="IPR010776">
    <property type="entry name" value="Hop2_WH_dom"/>
</dbReference>
<evidence type="ECO:0000259" key="11">
    <source>
        <dbReference type="Pfam" id="PF07106"/>
    </source>
</evidence>
<dbReference type="GO" id="GO:0003690">
    <property type="term" value="F:double-stranded DNA binding"/>
    <property type="evidence" value="ECO:0007669"/>
    <property type="project" value="TreeGrafter"/>
</dbReference>
<dbReference type="InterPro" id="IPR036390">
    <property type="entry name" value="WH_DNA-bd_sf"/>
</dbReference>
<evidence type="ECO:0000256" key="5">
    <source>
        <dbReference type="ARBA" id="ARBA00023172"/>
    </source>
</evidence>
<dbReference type="GeneTree" id="ENSGT00390000006890"/>
<evidence type="ECO:0000256" key="8">
    <source>
        <dbReference type="ARBA" id="ARBA00077080"/>
    </source>
</evidence>
<reference evidence="13" key="2">
    <citation type="submission" date="2025-09" db="UniProtKB">
        <authorList>
            <consortium name="Ensembl"/>
        </authorList>
    </citation>
    <scope>IDENTIFICATION</scope>
</reference>
<protein>
    <recommendedName>
        <fullName evidence="3">Homologous-pairing protein 2 homolog</fullName>
    </recommendedName>
    <alternativeName>
        <fullName evidence="8">PSMC3-interacting protein</fullName>
    </alternativeName>
    <alternativeName>
        <fullName evidence="9">Proteasome 26S ATPase subunit 3-interacting protein</fullName>
    </alternativeName>
</protein>
<comment type="similarity">
    <text evidence="2">Belongs to the HOP2 family.</text>
</comment>
<dbReference type="Pfam" id="PF18517">
    <property type="entry name" value="LZ3wCH"/>
    <property type="match status" value="1"/>
</dbReference>
<dbReference type="GO" id="GO:0007129">
    <property type="term" value="P:homologous chromosome pairing at meiosis"/>
    <property type="evidence" value="ECO:0007669"/>
    <property type="project" value="TreeGrafter"/>
</dbReference>
<accession>A0A8C5JUC7</accession>
<name>A0A8C5JUC7_JACJA</name>
<dbReference type="InterPro" id="IPR040661">
    <property type="entry name" value="LZ3wCH"/>
</dbReference>
<evidence type="ECO:0000256" key="3">
    <source>
        <dbReference type="ARBA" id="ARBA00016093"/>
    </source>
</evidence>
<evidence type="ECO:0000256" key="6">
    <source>
        <dbReference type="ARBA" id="ARBA00023242"/>
    </source>
</evidence>
<dbReference type="PANTHER" id="PTHR15938:SF0">
    <property type="entry name" value="HOMOLOGOUS-PAIRING PROTEIN 2 HOMOLOG"/>
    <property type="match status" value="1"/>
</dbReference>
<evidence type="ECO:0000256" key="4">
    <source>
        <dbReference type="ARBA" id="ARBA00023054"/>
    </source>
</evidence>
<proteinExistence type="inferred from homology"/>
<dbReference type="GO" id="GO:0120231">
    <property type="term" value="C:DNA recombinase auxiliary factor complex"/>
    <property type="evidence" value="ECO:0007669"/>
    <property type="project" value="TreeGrafter"/>
</dbReference>
<organism evidence="13 14">
    <name type="scientific">Jaculus jaculus</name>
    <name type="common">Lesser Egyptian jerboa</name>
    <dbReference type="NCBI Taxonomy" id="51337"/>
    <lineage>
        <taxon>Eukaryota</taxon>
        <taxon>Metazoa</taxon>
        <taxon>Chordata</taxon>
        <taxon>Craniata</taxon>
        <taxon>Vertebrata</taxon>
        <taxon>Euteleostomi</taxon>
        <taxon>Mammalia</taxon>
        <taxon>Eutheria</taxon>
        <taxon>Euarchontoglires</taxon>
        <taxon>Glires</taxon>
        <taxon>Rodentia</taxon>
        <taxon>Myomorpha</taxon>
        <taxon>Dipodoidea</taxon>
        <taxon>Dipodidae</taxon>
        <taxon>Dipodinae</taxon>
        <taxon>Jaculus</taxon>
    </lineage>
</organism>
<feature type="coiled-coil region" evidence="10">
    <location>
        <begin position="113"/>
        <end position="140"/>
    </location>
</feature>
<dbReference type="AlphaFoldDB" id="A0A8C5JUC7"/>
<dbReference type="InterPro" id="IPR036388">
    <property type="entry name" value="WH-like_DNA-bd_sf"/>
</dbReference>
<dbReference type="Proteomes" id="UP000694385">
    <property type="component" value="Unassembled WGS sequence"/>
</dbReference>
<dbReference type="OMA" id="KECAGYQ"/>
<evidence type="ECO:0000259" key="12">
    <source>
        <dbReference type="Pfam" id="PF18517"/>
    </source>
</evidence>
<evidence type="ECO:0000313" key="14">
    <source>
        <dbReference type="Proteomes" id="UP000694385"/>
    </source>
</evidence>
<keyword evidence="7" id="KW-0469">Meiosis</keyword>
<dbReference type="Pfam" id="PF07106">
    <property type="entry name" value="WHD_TBPIP"/>
    <property type="match status" value="1"/>
</dbReference>
<feature type="domain" description="Homologous-pairing protein 2 winged helix" evidence="11">
    <location>
        <begin position="12"/>
        <end position="73"/>
    </location>
</feature>
<evidence type="ECO:0000256" key="10">
    <source>
        <dbReference type="SAM" id="Coils"/>
    </source>
</evidence>
<reference evidence="13" key="1">
    <citation type="submission" date="2025-08" db="UniProtKB">
        <authorList>
            <consortium name="Ensembl"/>
        </authorList>
    </citation>
    <scope>IDENTIFICATION</scope>
</reference>
<evidence type="ECO:0000256" key="2">
    <source>
        <dbReference type="ARBA" id="ARBA00007922"/>
    </source>
</evidence>
<dbReference type="FunFam" id="1.10.10.10:FF:000394">
    <property type="entry name" value="Homologous-pairing protein 2 homolog"/>
    <property type="match status" value="1"/>
</dbReference>
<dbReference type="SUPFAM" id="SSF46785">
    <property type="entry name" value="Winged helix' DNA-binding domain"/>
    <property type="match status" value="1"/>
</dbReference>
<keyword evidence="5" id="KW-0233">DNA recombination</keyword>
<evidence type="ECO:0000256" key="7">
    <source>
        <dbReference type="ARBA" id="ARBA00023254"/>
    </source>
</evidence>
<keyword evidence="6" id="KW-0539">Nucleus</keyword>
<dbReference type="GO" id="GO:0000709">
    <property type="term" value="P:meiotic joint molecule formation"/>
    <property type="evidence" value="ECO:0007669"/>
    <property type="project" value="TreeGrafter"/>
</dbReference>
<evidence type="ECO:0000256" key="1">
    <source>
        <dbReference type="ARBA" id="ARBA00004123"/>
    </source>
</evidence>
<feature type="domain" description="Leucine zipper with capping helix" evidence="12">
    <location>
        <begin position="144"/>
        <end position="200"/>
    </location>
</feature>